<dbReference type="GO" id="GO:0043565">
    <property type="term" value="F:sequence-specific DNA binding"/>
    <property type="evidence" value="ECO:0007669"/>
    <property type="project" value="UniProtKB-UniRule"/>
</dbReference>
<keyword evidence="4 5" id="KW-0238">DNA-binding</keyword>
<evidence type="ECO:0000256" key="3">
    <source>
        <dbReference type="ARBA" id="ARBA00022833"/>
    </source>
</evidence>
<dbReference type="Proteomes" id="UP001557470">
    <property type="component" value="Unassembled WGS sequence"/>
</dbReference>
<evidence type="ECO:0000256" key="6">
    <source>
        <dbReference type="RuleBase" id="RU369073"/>
    </source>
</evidence>
<dbReference type="Gene3D" id="6.20.210.20">
    <property type="entry name" value="THAP domain"/>
    <property type="match status" value="1"/>
</dbReference>
<feature type="compositionally biased region" description="Polar residues" evidence="7">
    <location>
        <begin position="96"/>
        <end position="116"/>
    </location>
</feature>
<dbReference type="GO" id="GO:0005654">
    <property type="term" value="C:nucleoplasm"/>
    <property type="evidence" value="ECO:0007669"/>
    <property type="project" value="UniProtKB-SubCell"/>
</dbReference>
<evidence type="ECO:0000259" key="8">
    <source>
        <dbReference type="PROSITE" id="PS50950"/>
    </source>
</evidence>
<keyword evidence="6" id="KW-0175">Coiled coil</keyword>
<dbReference type="GO" id="GO:0008270">
    <property type="term" value="F:zinc ion binding"/>
    <property type="evidence" value="ECO:0007669"/>
    <property type="project" value="UniProtKB-KW"/>
</dbReference>
<comment type="similarity">
    <text evidence="6">Belongs to the THAP1 family.</text>
</comment>
<comment type="function">
    <text evidence="6">DNA-binding transcription regulator that regulates endothelial cell proliferation and G1/S cell-cycle progression. Specifically binds the 5'-[AT]NTNN[GT]GGCA[AGT]-3' core DNA sequence and acts by modulating expression of pRB-E2F cell-cycle target genes.</text>
</comment>
<organism evidence="9 10">
    <name type="scientific">Umbra pygmaea</name>
    <name type="common">Eastern mudminnow</name>
    <dbReference type="NCBI Taxonomy" id="75934"/>
    <lineage>
        <taxon>Eukaryota</taxon>
        <taxon>Metazoa</taxon>
        <taxon>Chordata</taxon>
        <taxon>Craniata</taxon>
        <taxon>Vertebrata</taxon>
        <taxon>Euteleostomi</taxon>
        <taxon>Actinopterygii</taxon>
        <taxon>Neopterygii</taxon>
        <taxon>Teleostei</taxon>
        <taxon>Protacanthopterygii</taxon>
        <taxon>Esociformes</taxon>
        <taxon>Umbridae</taxon>
        <taxon>Umbra</taxon>
    </lineage>
</organism>
<dbReference type="SUPFAM" id="SSF57716">
    <property type="entry name" value="Glucocorticoid receptor-like (DNA-binding domain)"/>
    <property type="match status" value="1"/>
</dbReference>
<comment type="subcellular location">
    <subcellularLocation>
        <location evidence="6">Nucleus</location>
        <location evidence="6">Nucleoplasm</location>
    </subcellularLocation>
</comment>
<keyword evidence="2 5" id="KW-0863">Zinc-finger</keyword>
<dbReference type="SMART" id="SM00692">
    <property type="entry name" value="DM3"/>
    <property type="match status" value="1"/>
</dbReference>
<dbReference type="SMART" id="SM00980">
    <property type="entry name" value="THAP"/>
    <property type="match status" value="1"/>
</dbReference>
<dbReference type="InterPro" id="IPR038441">
    <property type="entry name" value="THAP_Znf_sf"/>
</dbReference>
<dbReference type="AlphaFoldDB" id="A0ABD0W9Y1"/>
<proteinExistence type="inferred from homology"/>
<keyword evidence="10" id="KW-1185">Reference proteome</keyword>
<keyword evidence="6" id="KW-0131">Cell cycle</keyword>
<evidence type="ECO:0000256" key="5">
    <source>
        <dbReference type="PROSITE-ProRule" id="PRU00309"/>
    </source>
</evidence>
<name>A0ABD0W9Y1_UMBPY</name>
<keyword evidence="3" id="KW-0862">Zinc</keyword>
<feature type="domain" description="THAP-type" evidence="8">
    <location>
        <begin position="1"/>
        <end position="87"/>
    </location>
</feature>
<accession>A0ABD0W9Y1</accession>
<keyword evidence="6" id="KW-0539">Nucleus</keyword>
<dbReference type="PROSITE" id="PS50950">
    <property type="entry name" value="ZF_THAP"/>
    <property type="match status" value="1"/>
</dbReference>
<protein>
    <recommendedName>
        <fullName evidence="6">THAP domain-containing protein 1</fullName>
    </recommendedName>
</protein>
<dbReference type="InterPro" id="IPR026516">
    <property type="entry name" value="THAP1/10"/>
</dbReference>
<dbReference type="PANTHER" id="PTHR46600">
    <property type="entry name" value="THAP DOMAIN-CONTAINING"/>
    <property type="match status" value="1"/>
</dbReference>
<keyword evidence="6" id="KW-0804">Transcription</keyword>
<dbReference type="Pfam" id="PF05485">
    <property type="entry name" value="THAP"/>
    <property type="match status" value="1"/>
</dbReference>
<evidence type="ECO:0000256" key="1">
    <source>
        <dbReference type="ARBA" id="ARBA00022723"/>
    </source>
</evidence>
<gene>
    <name evidence="9" type="ORF">UPYG_G00296570</name>
</gene>
<evidence type="ECO:0000313" key="10">
    <source>
        <dbReference type="Proteomes" id="UP001557470"/>
    </source>
</evidence>
<reference evidence="9 10" key="1">
    <citation type="submission" date="2024-06" db="EMBL/GenBank/DDBJ databases">
        <authorList>
            <person name="Pan Q."/>
            <person name="Wen M."/>
            <person name="Jouanno E."/>
            <person name="Zahm M."/>
            <person name="Klopp C."/>
            <person name="Cabau C."/>
            <person name="Louis A."/>
            <person name="Berthelot C."/>
            <person name="Parey E."/>
            <person name="Roest Crollius H."/>
            <person name="Montfort J."/>
            <person name="Robinson-Rechavi M."/>
            <person name="Bouchez O."/>
            <person name="Lampietro C."/>
            <person name="Lopez Roques C."/>
            <person name="Donnadieu C."/>
            <person name="Postlethwait J."/>
            <person name="Bobe J."/>
            <person name="Verreycken H."/>
            <person name="Guiguen Y."/>
        </authorList>
    </citation>
    <scope>NUCLEOTIDE SEQUENCE [LARGE SCALE GENOMIC DNA]</scope>
    <source>
        <strain evidence="9">Up_M1</strain>
        <tissue evidence="9">Testis</tissue>
    </source>
</reference>
<dbReference type="InterPro" id="IPR006612">
    <property type="entry name" value="THAP_Znf"/>
</dbReference>
<dbReference type="GO" id="GO:0003700">
    <property type="term" value="F:DNA-binding transcription factor activity"/>
    <property type="evidence" value="ECO:0007669"/>
    <property type="project" value="UniProtKB-UniRule"/>
</dbReference>
<comment type="caution">
    <text evidence="9">The sequence shown here is derived from an EMBL/GenBank/DDBJ whole genome shotgun (WGS) entry which is preliminary data.</text>
</comment>
<keyword evidence="1" id="KW-0479">Metal-binding</keyword>
<feature type="region of interest" description="Disordered" evidence="7">
    <location>
        <begin position="79"/>
        <end position="118"/>
    </location>
</feature>
<dbReference type="GO" id="GO:0001935">
    <property type="term" value="P:endothelial cell proliferation"/>
    <property type="evidence" value="ECO:0007669"/>
    <property type="project" value="UniProtKB-UniRule"/>
</dbReference>
<evidence type="ECO:0000256" key="2">
    <source>
        <dbReference type="ARBA" id="ARBA00022771"/>
    </source>
</evidence>
<keyword evidence="6" id="KW-0805">Transcription regulation</keyword>
<evidence type="ECO:0000256" key="4">
    <source>
        <dbReference type="ARBA" id="ARBA00023125"/>
    </source>
</evidence>
<evidence type="ECO:0000256" key="7">
    <source>
        <dbReference type="SAM" id="MobiDB-lite"/>
    </source>
</evidence>
<dbReference type="EMBL" id="JAGEUA010000009">
    <property type="protein sequence ID" value="KAL0966548.1"/>
    <property type="molecule type" value="Genomic_DNA"/>
</dbReference>
<evidence type="ECO:0000313" key="9">
    <source>
        <dbReference type="EMBL" id="KAL0966548.1"/>
    </source>
</evidence>
<dbReference type="PANTHER" id="PTHR46600:SF11">
    <property type="entry name" value="THAP DOMAIN-CONTAINING PROTEIN 10"/>
    <property type="match status" value="1"/>
</dbReference>
<sequence length="181" mass="20257">MVRVCAFPNCGNKMKRYLRLSFHRLPLRNREFLQLWLVALQLDVQTPLRTLRQRDYRVCSEHFDDDEFTEKSVKSRHLKANAVPKAKGPSADKLEGTTSSDIKTDFASSNSGQPSSFKIVISSPQTTTQQPRTNPSFSGIYLALPPLWEQTDQSAAPSSPSLTVPCTASGDVSQPVWLCRT</sequence>